<dbReference type="EMBL" id="CP063982">
    <property type="protein sequence ID" value="UOD51082.1"/>
    <property type="molecule type" value="Genomic_DNA"/>
</dbReference>
<feature type="transmembrane region" description="Helical" evidence="1">
    <location>
        <begin position="49"/>
        <end position="68"/>
    </location>
</feature>
<proteinExistence type="predicted"/>
<feature type="transmembrane region" description="Helical" evidence="1">
    <location>
        <begin position="104"/>
        <end position="128"/>
    </location>
</feature>
<feature type="transmembrane region" description="Helical" evidence="1">
    <location>
        <begin position="74"/>
        <end position="92"/>
    </location>
</feature>
<feature type="transmembrane region" description="Helical" evidence="1">
    <location>
        <begin position="24"/>
        <end position="42"/>
    </location>
</feature>
<keyword evidence="3" id="KW-1185">Reference proteome</keyword>
<dbReference type="Proteomes" id="UP000831607">
    <property type="component" value="Chromosome"/>
</dbReference>
<dbReference type="RefSeq" id="WP_243479523.1">
    <property type="nucleotide sequence ID" value="NZ_CP063982.1"/>
</dbReference>
<sequence length="222" mass="24511">MTDWFQPADIYCERTDPSFWAEPVNAWTNLAFVIAGLFVLAHREPPARTLALLIVLIGAGSFLFHTFANRLTGFLDVLFIGVYLVTYAWLWPKWVTRSTLMVKASSVTALILLIATASIATHALTSVLPDLPPGSYLGAWFYVIGLATLSATNHRKVCIWLWVTAGLFMISMTARQLDLPLCEQIGGTHWLWHVLNATVLYASARALLLGASDTASRTDAKD</sequence>
<feature type="transmembrane region" description="Helical" evidence="1">
    <location>
        <begin position="159"/>
        <end position="177"/>
    </location>
</feature>
<gene>
    <name evidence="2" type="ORF">DHf2319_04035</name>
</gene>
<evidence type="ECO:0000256" key="1">
    <source>
        <dbReference type="SAM" id="Phobius"/>
    </source>
</evidence>
<reference evidence="2 3" key="1">
    <citation type="submission" date="2020-11" db="EMBL/GenBank/DDBJ databases">
        <title>Algicoccus daihaiensis sp.nov., isolated from Daihai Lake in Inner Mongolia.</title>
        <authorList>
            <person name="Kai J."/>
        </authorList>
    </citation>
    <scope>NUCLEOTIDE SEQUENCE [LARGE SCALE GENOMIC DNA]</scope>
    <source>
        <strain evidence="3">f23</strain>
    </source>
</reference>
<name>A0ABY4APW8_9BURK</name>
<evidence type="ECO:0000313" key="2">
    <source>
        <dbReference type="EMBL" id="UOD51082.1"/>
    </source>
</evidence>
<organism evidence="2 3">
    <name type="scientific">Orrella daihaiensis</name>
    <dbReference type="NCBI Taxonomy" id="2782176"/>
    <lineage>
        <taxon>Bacteria</taxon>
        <taxon>Pseudomonadati</taxon>
        <taxon>Pseudomonadota</taxon>
        <taxon>Betaproteobacteria</taxon>
        <taxon>Burkholderiales</taxon>
        <taxon>Alcaligenaceae</taxon>
        <taxon>Orrella</taxon>
    </lineage>
</organism>
<keyword evidence="1" id="KW-0812">Transmembrane</keyword>
<feature type="transmembrane region" description="Helical" evidence="1">
    <location>
        <begin position="189"/>
        <end position="208"/>
    </location>
</feature>
<evidence type="ECO:0008006" key="4">
    <source>
        <dbReference type="Google" id="ProtNLM"/>
    </source>
</evidence>
<feature type="transmembrane region" description="Helical" evidence="1">
    <location>
        <begin position="134"/>
        <end position="152"/>
    </location>
</feature>
<protein>
    <recommendedName>
        <fullName evidence="4">Ceramidase</fullName>
    </recommendedName>
</protein>
<accession>A0ABY4APW8</accession>
<evidence type="ECO:0000313" key="3">
    <source>
        <dbReference type="Proteomes" id="UP000831607"/>
    </source>
</evidence>
<keyword evidence="1" id="KW-0472">Membrane</keyword>
<keyword evidence="1" id="KW-1133">Transmembrane helix</keyword>